<dbReference type="KEGG" id="pur:AOC03_06935"/>
<name>A0A0M4T2I8_9GAMM</name>
<reference evidence="2 3" key="1">
    <citation type="submission" date="2015-09" db="EMBL/GenBank/DDBJ databases">
        <title>Complete genome of Psychrobacter urativorans R10.10B.</title>
        <authorList>
            <person name="See-Too W.S."/>
            <person name="Chan K.G."/>
        </authorList>
    </citation>
    <scope>NUCLEOTIDE SEQUENCE [LARGE SCALE GENOMIC DNA]</scope>
    <source>
        <strain evidence="2 3">R10.10B</strain>
    </source>
</reference>
<dbReference type="AlphaFoldDB" id="A0A0M4T2I8"/>
<dbReference type="EMBL" id="CP012678">
    <property type="protein sequence ID" value="ALF59802.1"/>
    <property type="molecule type" value="Genomic_DNA"/>
</dbReference>
<proteinExistence type="predicted"/>
<feature type="compositionally biased region" description="Polar residues" evidence="1">
    <location>
        <begin position="130"/>
        <end position="154"/>
    </location>
</feature>
<feature type="region of interest" description="Disordered" evidence="1">
    <location>
        <begin position="122"/>
        <end position="154"/>
    </location>
</feature>
<keyword evidence="3" id="KW-1185">Reference proteome</keyword>
<evidence type="ECO:0000256" key="1">
    <source>
        <dbReference type="SAM" id="MobiDB-lite"/>
    </source>
</evidence>
<dbReference type="Proteomes" id="UP000059847">
    <property type="component" value="Chromosome"/>
</dbReference>
<sequence length="299" mass="33341">MFTFLTPTPDTAFHDRAMVNRKVTNHRRQKSTLLATMLAGTLLLSACQPQTESTTENSTPKTTEQQQTDANKPIVQSDSAAARIAQFQPLYVTQMQGLQRRLQAEYASLEAADAADIGNVSLAPHADGSSPETDSNAKAQATIASPKTDSEINTSTEVGERDLEVLKRLSLEPREPKILTEAQIIKSYQHALQALYQPASEALSAQDADTLLNIATLIPQLFEHSEIAERLTIKSPALGRLIIQHQVWQQIEVQQALDMQQMKRSQQQEFEGLMSKFDETIKGYDEQIAKYEQTLKEFK</sequence>
<dbReference type="RefSeq" id="WP_062534515.1">
    <property type="nucleotide sequence ID" value="NZ_CP012678.1"/>
</dbReference>
<protein>
    <submittedName>
        <fullName evidence="2">Uncharacterized protein</fullName>
    </submittedName>
</protein>
<gene>
    <name evidence="2" type="ORF">AOC03_06935</name>
</gene>
<dbReference type="OrthoDB" id="6660663at2"/>
<evidence type="ECO:0000313" key="2">
    <source>
        <dbReference type="EMBL" id="ALF59802.1"/>
    </source>
</evidence>
<evidence type="ECO:0000313" key="3">
    <source>
        <dbReference type="Proteomes" id="UP000059847"/>
    </source>
</evidence>
<feature type="region of interest" description="Disordered" evidence="1">
    <location>
        <begin position="48"/>
        <end position="73"/>
    </location>
</feature>
<accession>A0A0M4T2I8</accession>
<organism evidence="2 3">
    <name type="scientific">Psychrobacter urativorans</name>
    <dbReference type="NCBI Taxonomy" id="45610"/>
    <lineage>
        <taxon>Bacteria</taxon>
        <taxon>Pseudomonadati</taxon>
        <taxon>Pseudomonadota</taxon>
        <taxon>Gammaproteobacteria</taxon>
        <taxon>Moraxellales</taxon>
        <taxon>Moraxellaceae</taxon>
        <taxon>Psychrobacter</taxon>
    </lineage>
</organism>